<evidence type="ECO:0000256" key="1">
    <source>
        <dbReference type="ARBA" id="ARBA00004123"/>
    </source>
</evidence>
<dbReference type="FunFam" id="3.30.160.60:FF:000096">
    <property type="entry name" value="Zinc finger and BTB domain-containing protein 18 isoform 1"/>
    <property type="match status" value="1"/>
</dbReference>
<evidence type="ECO:0000256" key="3">
    <source>
        <dbReference type="ARBA" id="ARBA00022723"/>
    </source>
</evidence>
<dbReference type="InterPro" id="IPR011333">
    <property type="entry name" value="SKP1/BTB/POZ_sf"/>
</dbReference>
<evidence type="ECO:0000259" key="14">
    <source>
        <dbReference type="PROSITE" id="PS50157"/>
    </source>
</evidence>
<evidence type="ECO:0000256" key="11">
    <source>
        <dbReference type="PROSITE-ProRule" id="PRU00042"/>
    </source>
</evidence>
<feature type="domain" description="C2H2-type" evidence="14">
    <location>
        <begin position="656"/>
        <end position="684"/>
    </location>
</feature>
<evidence type="ECO:0000256" key="6">
    <source>
        <dbReference type="ARBA" id="ARBA00022833"/>
    </source>
</evidence>
<dbReference type="FunFam" id="3.30.160.60:FF:002731">
    <property type="entry name" value="Zinc finger and BTB domain containing 48"/>
    <property type="match status" value="1"/>
</dbReference>
<dbReference type="FunFam" id="3.30.160.60:FF:001732">
    <property type="entry name" value="Zgc:162936"/>
    <property type="match status" value="1"/>
</dbReference>
<keyword evidence="16" id="KW-1185">Reference proteome</keyword>
<evidence type="ECO:0000256" key="8">
    <source>
        <dbReference type="ARBA" id="ARBA00023125"/>
    </source>
</evidence>
<dbReference type="GO" id="GO:0000981">
    <property type="term" value="F:DNA-binding transcription factor activity, RNA polymerase II-specific"/>
    <property type="evidence" value="ECO:0007669"/>
    <property type="project" value="TreeGrafter"/>
</dbReference>
<dbReference type="FunFam" id="3.30.160.60:FF:001370">
    <property type="entry name" value="Zinc finger protein"/>
    <property type="match status" value="1"/>
</dbReference>
<dbReference type="GO" id="GO:0008270">
    <property type="term" value="F:zinc ion binding"/>
    <property type="evidence" value="ECO:0007669"/>
    <property type="project" value="UniProtKB-KW"/>
</dbReference>
<dbReference type="GO" id="GO:0005694">
    <property type="term" value="C:chromosome"/>
    <property type="evidence" value="ECO:0007669"/>
    <property type="project" value="UniProtKB-ARBA"/>
</dbReference>
<evidence type="ECO:0000259" key="13">
    <source>
        <dbReference type="PROSITE" id="PS50097"/>
    </source>
</evidence>
<comment type="caution">
    <text evidence="15">The sequence shown here is derived from an EMBL/GenBank/DDBJ whole genome shotgun (WGS) entry which is preliminary data.</text>
</comment>
<feature type="region of interest" description="Disordered" evidence="12">
    <location>
        <begin position="306"/>
        <end position="378"/>
    </location>
</feature>
<organism evidence="15 16">
    <name type="scientific">Dissostichus mawsoni</name>
    <name type="common">Antarctic cod</name>
    <dbReference type="NCBI Taxonomy" id="36200"/>
    <lineage>
        <taxon>Eukaryota</taxon>
        <taxon>Metazoa</taxon>
        <taxon>Chordata</taxon>
        <taxon>Craniata</taxon>
        <taxon>Vertebrata</taxon>
        <taxon>Euteleostomi</taxon>
        <taxon>Actinopterygii</taxon>
        <taxon>Neopterygii</taxon>
        <taxon>Teleostei</taxon>
        <taxon>Neoteleostei</taxon>
        <taxon>Acanthomorphata</taxon>
        <taxon>Eupercaria</taxon>
        <taxon>Perciformes</taxon>
        <taxon>Notothenioidei</taxon>
        <taxon>Nototheniidae</taxon>
        <taxon>Dissostichus</taxon>
    </lineage>
</organism>
<feature type="domain" description="C2H2-type" evidence="14">
    <location>
        <begin position="514"/>
        <end position="541"/>
    </location>
</feature>
<keyword evidence="5 11" id="KW-0863">Zinc-finger</keyword>
<protein>
    <submittedName>
        <fullName evidence="15">Uncharacterized protein</fullName>
    </submittedName>
</protein>
<dbReference type="Pfam" id="PF00096">
    <property type="entry name" value="zf-C2H2"/>
    <property type="match status" value="4"/>
</dbReference>
<comment type="subcellular location">
    <subcellularLocation>
        <location evidence="1">Nucleus</location>
    </subcellularLocation>
</comment>
<dbReference type="InterPro" id="IPR000210">
    <property type="entry name" value="BTB/POZ_dom"/>
</dbReference>
<evidence type="ECO:0000256" key="4">
    <source>
        <dbReference type="ARBA" id="ARBA00022737"/>
    </source>
</evidence>
<evidence type="ECO:0000256" key="12">
    <source>
        <dbReference type="SAM" id="MobiDB-lite"/>
    </source>
</evidence>
<feature type="compositionally biased region" description="Polar residues" evidence="12">
    <location>
        <begin position="359"/>
        <end position="370"/>
    </location>
</feature>
<dbReference type="EMBL" id="JAAKFY010000002">
    <property type="protein sequence ID" value="KAF3860914.1"/>
    <property type="molecule type" value="Genomic_DNA"/>
</dbReference>
<evidence type="ECO:0000256" key="10">
    <source>
        <dbReference type="ARBA" id="ARBA00023242"/>
    </source>
</evidence>
<feature type="domain" description="C2H2-type" evidence="14">
    <location>
        <begin position="457"/>
        <end position="484"/>
    </location>
</feature>
<evidence type="ECO:0000256" key="7">
    <source>
        <dbReference type="ARBA" id="ARBA00023015"/>
    </source>
</evidence>
<dbReference type="Gene3D" id="3.30.160.60">
    <property type="entry name" value="Classic Zinc Finger"/>
    <property type="match status" value="8"/>
</dbReference>
<keyword evidence="6" id="KW-0862">Zinc</keyword>
<accession>A0A7J5ZGH4</accession>
<feature type="compositionally biased region" description="Low complexity" evidence="12">
    <location>
        <begin position="306"/>
        <end position="318"/>
    </location>
</feature>
<reference evidence="15 16" key="1">
    <citation type="submission" date="2020-03" db="EMBL/GenBank/DDBJ databases">
        <title>Dissostichus mawsoni Genome sequencing and assembly.</title>
        <authorList>
            <person name="Park H."/>
        </authorList>
    </citation>
    <scope>NUCLEOTIDE SEQUENCE [LARGE SCALE GENOMIC DNA]</scope>
    <source>
        <strain evidence="15">DM0001</strain>
        <tissue evidence="15">Muscle</tissue>
    </source>
</reference>
<evidence type="ECO:0000313" key="16">
    <source>
        <dbReference type="Proteomes" id="UP000518266"/>
    </source>
</evidence>
<feature type="region of interest" description="Disordered" evidence="12">
    <location>
        <begin position="408"/>
        <end position="447"/>
    </location>
</feature>
<dbReference type="PANTHER" id="PTHR24394:SF48">
    <property type="entry name" value="ZINC FINGER PROTEIN 771"/>
    <property type="match status" value="1"/>
</dbReference>
<proteinExistence type="inferred from homology"/>
<dbReference type="AlphaFoldDB" id="A0A7J5ZGH4"/>
<evidence type="ECO:0000256" key="2">
    <source>
        <dbReference type="ARBA" id="ARBA00006991"/>
    </source>
</evidence>
<feature type="domain" description="BTB" evidence="13">
    <location>
        <begin position="192"/>
        <end position="257"/>
    </location>
</feature>
<feature type="domain" description="C2H2-type" evidence="14">
    <location>
        <begin position="600"/>
        <end position="627"/>
    </location>
</feature>
<dbReference type="Gene3D" id="3.30.710.10">
    <property type="entry name" value="Potassium Channel Kv1.1, Chain A"/>
    <property type="match status" value="1"/>
</dbReference>
<gene>
    <name evidence="15" type="ORF">F7725_001169</name>
</gene>
<keyword evidence="10" id="KW-0539">Nucleus</keyword>
<sequence>MIKLTQKWFCDIRQTKASSRSELCLTEVTFQVNTVSKLTTGGLNSSLRSVKLDRNRVRGVSMGSRRMMEEFDFSSALMVRGQCDAGEKRGYDCWPSSMVNPITSTRPYRQVRWHFPRKHRVCGRGNMFNHGQQPFSPEFGRIKSVTSSSLCSFLGAYKKRKQVNRGMPPAESSHAQRVLSSLNQQRAVGRFCDAVLNVGGGVVYLAHRSILACFSDLFQQSNMAAAPCMEFCLQECPKDGLELLLNFLYTGELKLEADNLEKVQHAAASLGVPEALSLFKEENLLTITKVESSFDATTADLSMTSGAATTTTRSGRVVKGPRRLVTDDSQTTDFTDQEKGDKMAPLGPNEAESGVDAVESQNPDQLTGETEVSDLQIDLNDNSVNQGMEEVEEEEEEDDVGDFEAITEDTDEEYVPVEEPGSLSPSTSTAQKRKAQSKTDKSENGEAVEEDSKKDCVLCPICNKSFRSKYYLKVHNRRHTGERPFGCAKCGKRYFRKENLSLHEMKDCAKVQTYTCVTCSSTFNGKVELRLHVVSHTGNMPHKCSQCPKTFLTRTELRVHEAAKHRGEKPFVCEECGHRASSRNGLQMHIKAIHRNERPFVCTLCGHAFSQKNNLNMHLRIHSGERPYQCHLCGKTFRTQASLDKHQRTHTGERPFSCDVCEQRFTEKGALVRHKASKHEEGRPHCCQICGKTFKAREQLRAHLRRHTQIHKRTENYNPRQRKLRNLVVQDVEGSPDESEATKDEEDSLMAGKTNYIPEATADVQETPNPEPGALVVGVVMESSVPVMEEASNQNLGHVGAAESFSVPEVLQQTQLDTEAFESTINAENV</sequence>
<feature type="domain" description="C2H2-type" evidence="14">
    <location>
        <begin position="571"/>
        <end position="599"/>
    </location>
</feature>
<dbReference type="PROSITE" id="PS50097">
    <property type="entry name" value="BTB"/>
    <property type="match status" value="1"/>
</dbReference>
<feature type="domain" description="C2H2-type" evidence="14">
    <location>
        <begin position="542"/>
        <end position="570"/>
    </location>
</feature>
<dbReference type="SMART" id="SM00225">
    <property type="entry name" value="BTB"/>
    <property type="match status" value="1"/>
</dbReference>
<dbReference type="Proteomes" id="UP000518266">
    <property type="component" value="Unassembled WGS sequence"/>
</dbReference>
<keyword evidence="9" id="KW-0804">Transcription</keyword>
<comment type="similarity">
    <text evidence="2">Belongs to the krueppel C2H2-type zinc-finger protein family.</text>
</comment>
<keyword evidence="7" id="KW-0805">Transcription regulation</keyword>
<dbReference type="PROSITE" id="PS00028">
    <property type="entry name" value="ZINC_FINGER_C2H2_1"/>
    <property type="match status" value="7"/>
</dbReference>
<dbReference type="PROSITE" id="PS50157">
    <property type="entry name" value="ZINC_FINGER_C2H2_2"/>
    <property type="match status" value="8"/>
</dbReference>
<dbReference type="SUPFAM" id="SSF54695">
    <property type="entry name" value="POZ domain"/>
    <property type="match status" value="1"/>
</dbReference>
<keyword evidence="4" id="KW-0677">Repeat</keyword>
<dbReference type="GO" id="GO:0043565">
    <property type="term" value="F:sequence-specific DNA binding"/>
    <property type="evidence" value="ECO:0007669"/>
    <property type="project" value="UniProtKB-ARBA"/>
</dbReference>
<dbReference type="FunFam" id="3.30.160.60:FF:000809">
    <property type="entry name" value="Zinc finger and BTB domain-containing 48"/>
    <property type="match status" value="1"/>
</dbReference>
<dbReference type="PANTHER" id="PTHR24394">
    <property type="entry name" value="ZINC FINGER PROTEIN"/>
    <property type="match status" value="1"/>
</dbReference>
<dbReference type="GO" id="GO:0005634">
    <property type="term" value="C:nucleus"/>
    <property type="evidence" value="ECO:0007669"/>
    <property type="project" value="UniProtKB-SubCell"/>
</dbReference>
<dbReference type="OrthoDB" id="3156061at2759"/>
<feature type="compositionally biased region" description="Basic and acidic residues" evidence="12">
    <location>
        <begin position="437"/>
        <end position="447"/>
    </location>
</feature>
<keyword evidence="8" id="KW-0238">DNA-binding</keyword>
<dbReference type="FunFam" id="3.30.160.60:FF:000446">
    <property type="entry name" value="Zinc finger protein"/>
    <property type="match status" value="2"/>
</dbReference>
<dbReference type="InterPro" id="IPR036236">
    <property type="entry name" value="Znf_C2H2_sf"/>
</dbReference>
<dbReference type="InterPro" id="IPR013087">
    <property type="entry name" value="Znf_C2H2_type"/>
</dbReference>
<dbReference type="Pfam" id="PF00651">
    <property type="entry name" value="BTB"/>
    <property type="match status" value="1"/>
</dbReference>
<dbReference type="GO" id="GO:0003690">
    <property type="term" value="F:double-stranded DNA binding"/>
    <property type="evidence" value="ECO:0007669"/>
    <property type="project" value="UniProtKB-ARBA"/>
</dbReference>
<feature type="domain" description="C2H2-type" evidence="14">
    <location>
        <begin position="685"/>
        <end position="712"/>
    </location>
</feature>
<evidence type="ECO:0000256" key="5">
    <source>
        <dbReference type="ARBA" id="ARBA00022771"/>
    </source>
</evidence>
<dbReference type="SMART" id="SM00355">
    <property type="entry name" value="ZnF_C2H2"/>
    <property type="match status" value="9"/>
</dbReference>
<evidence type="ECO:0000313" key="15">
    <source>
        <dbReference type="EMBL" id="KAF3860914.1"/>
    </source>
</evidence>
<feature type="domain" description="C2H2-type" evidence="14">
    <location>
        <begin position="628"/>
        <end position="655"/>
    </location>
</feature>
<dbReference type="SUPFAM" id="SSF57667">
    <property type="entry name" value="beta-beta-alpha zinc fingers"/>
    <property type="match status" value="5"/>
</dbReference>
<name>A0A7J5ZGH4_DISMA</name>
<dbReference type="GO" id="GO:0045893">
    <property type="term" value="P:positive regulation of DNA-templated transcription"/>
    <property type="evidence" value="ECO:0007669"/>
    <property type="project" value="UniProtKB-ARBA"/>
</dbReference>
<evidence type="ECO:0000256" key="9">
    <source>
        <dbReference type="ARBA" id="ARBA00023163"/>
    </source>
</evidence>
<keyword evidence="3" id="KW-0479">Metal-binding</keyword>